<comment type="caution">
    <text evidence="4">The sequence shown here is derived from an EMBL/GenBank/DDBJ whole genome shotgun (WGS) entry which is preliminary data.</text>
</comment>
<evidence type="ECO:0000256" key="3">
    <source>
        <dbReference type="SAM" id="SignalP"/>
    </source>
</evidence>
<accession>A0ABD3XCA9</accession>
<feature type="compositionally biased region" description="Basic residues" evidence="1">
    <location>
        <begin position="349"/>
        <end position="361"/>
    </location>
</feature>
<evidence type="ECO:0000256" key="2">
    <source>
        <dbReference type="SAM" id="Phobius"/>
    </source>
</evidence>
<name>A0ABD3XCA9_SINWO</name>
<feature type="region of interest" description="Disordered" evidence="1">
    <location>
        <begin position="340"/>
        <end position="374"/>
    </location>
</feature>
<dbReference type="Gene3D" id="2.60.120.740">
    <property type="match status" value="1"/>
</dbReference>
<keyword evidence="2" id="KW-0472">Membrane</keyword>
<feature type="chain" id="PRO_5044896995" evidence="3">
    <location>
        <begin position="19"/>
        <end position="490"/>
    </location>
</feature>
<feature type="region of interest" description="Disordered" evidence="1">
    <location>
        <begin position="222"/>
        <end position="287"/>
    </location>
</feature>
<dbReference type="CDD" id="cd22843">
    <property type="entry name" value="Gal_Rha_Lectin-like_P113"/>
    <property type="match status" value="1"/>
</dbReference>
<dbReference type="Proteomes" id="UP001634394">
    <property type="component" value="Unassembled WGS sequence"/>
</dbReference>
<keyword evidence="5" id="KW-1185">Reference proteome</keyword>
<dbReference type="EMBL" id="JBJQND010000003">
    <property type="protein sequence ID" value="KAL3883231.1"/>
    <property type="molecule type" value="Genomic_DNA"/>
</dbReference>
<reference evidence="4 5" key="1">
    <citation type="submission" date="2024-11" db="EMBL/GenBank/DDBJ databases">
        <title>Chromosome-level genome assembly of the freshwater bivalve Anodonta woodiana.</title>
        <authorList>
            <person name="Chen X."/>
        </authorList>
    </citation>
    <scope>NUCLEOTIDE SEQUENCE [LARGE SCALE GENOMIC DNA]</scope>
    <source>
        <strain evidence="4">MN2024</strain>
        <tissue evidence="4">Gills</tissue>
    </source>
</reference>
<feature type="signal peptide" evidence="3">
    <location>
        <begin position="1"/>
        <end position="18"/>
    </location>
</feature>
<evidence type="ECO:0000313" key="4">
    <source>
        <dbReference type="EMBL" id="KAL3883231.1"/>
    </source>
</evidence>
<keyword evidence="2" id="KW-1133">Transmembrane helix</keyword>
<evidence type="ECO:0000313" key="5">
    <source>
        <dbReference type="Proteomes" id="UP001634394"/>
    </source>
</evidence>
<sequence length="490" mass="54537">MWMYCFVLMVIPCIVSQGSPTISRCVADQDETLIIKCPEGQKILVTELIFGLNPWGACGYTTGDCTEAFDEVKDTCCGQPSCPILVKKFYSQKCQEYVNFFRLVYECVLDNKNLCSDTDIQEKVLTTNAAIATIAATIMKNTNNNSQDNDVTHAWRPKSYVTMETTSSNYDGKELVVIVGSGAAVAVLVMAIITVLFLLRRFSWDDEKYCIMGFLIPKCLQRPPNRNADGSEDPEDTKLSSISRVNEENHDSGGRNAADSSTNVDMLPEANINGGESAAERKNPNSSLRNNVHAQFLKIENNEQILLKPNKDRKSYESRKRKTSFNDSLFVSDLEVINEEESAPGLSVRKPRKHLKPRSRKQSQSESMFEASITTASGLQEVQSTIENKFKSRESNVASGTEDKLRYTSNNYGMIDVYPAEQTTGENTSGSLELLNEPVEDIESIESKVSKPSTDHSVNICDNLPTKEVDDQNNHCVCFYIHDGVGVSVH</sequence>
<feature type="compositionally biased region" description="Polar residues" evidence="1">
    <location>
        <begin position="362"/>
        <end position="374"/>
    </location>
</feature>
<protein>
    <submittedName>
        <fullName evidence="4">Uncharacterized protein</fullName>
    </submittedName>
</protein>
<evidence type="ECO:0000256" key="1">
    <source>
        <dbReference type="SAM" id="MobiDB-lite"/>
    </source>
</evidence>
<keyword evidence="3" id="KW-0732">Signal</keyword>
<dbReference type="AlphaFoldDB" id="A0ABD3XCA9"/>
<gene>
    <name evidence="4" type="ORF">ACJMK2_029518</name>
</gene>
<feature type="transmembrane region" description="Helical" evidence="2">
    <location>
        <begin position="175"/>
        <end position="199"/>
    </location>
</feature>
<organism evidence="4 5">
    <name type="scientific">Sinanodonta woodiana</name>
    <name type="common">Chinese pond mussel</name>
    <name type="synonym">Anodonta woodiana</name>
    <dbReference type="NCBI Taxonomy" id="1069815"/>
    <lineage>
        <taxon>Eukaryota</taxon>
        <taxon>Metazoa</taxon>
        <taxon>Spiralia</taxon>
        <taxon>Lophotrochozoa</taxon>
        <taxon>Mollusca</taxon>
        <taxon>Bivalvia</taxon>
        <taxon>Autobranchia</taxon>
        <taxon>Heteroconchia</taxon>
        <taxon>Palaeoheterodonta</taxon>
        <taxon>Unionida</taxon>
        <taxon>Unionoidea</taxon>
        <taxon>Unionidae</taxon>
        <taxon>Unioninae</taxon>
        <taxon>Sinanodonta</taxon>
    </lineage>
</organism>
<keyword evidence="2" id="KW-0812">Transmembrane</keyword>
<proteinExistence type="predicted"/>
<dbReference type="InterPro" id="IPR043159">
    <property type="entry name" value="Lectin_gal-bd_sf"/>
</dbReference>